<feature type="transmembrane region" description="Helical" evidence="5">
    <location>
        <begin position="66"/>
        <end position="87"/>
    </location>
</feature>
<comment type="subcellular location">
    <subcellularLocation>
        <location evidence="1">Membrane</location>
        <topology evidence="1">Multi-pass membrane protein</topology>
    </subcellularLocation>
</comment>
<feature type="transmembrane region" description="Helical" evidence="5">
    <location>
        <begin position="293"/>
        <end position="313"/>
    </location>
</feature>
<keyword evidence="2 5" id="KW-0812">Transmembrane</keyword>
<feature type="transmembrane region" description="Helical" evidence="5">
    <location>
        <begin position="253"/>
        <end position="281"/>
    </location>
</feature>
<evidence type="ECO:0000256" key="3">
    <source>
        <dbReference type="ARBA" id="ARBA00022989"/>
    </source>
</evidence>
<dbReference type="InterPro" id="IPR052561">
    <property type="entry name" value="ComplexI_Subunit1"/>
</dbReference>
<evidence type="ECO:0000313" key="6">
    <source>
        <dbReference type="EMBL" id="HIP57339.1"/>
    </source>
</evidence>
<protein>
    <submittedName>
        <fullName evidence="6">Hydrogenase</fullName>
    </submittedName>
</protein>
<feature type="transmembrane region" description="Helical" evidence="5">
    <location>
        <begin position="133"/>
        <end position="159"/>
    </location>
</feature>
<dbReference type="InterPro" id="IPR001694">
    <property type="entry name" value="NADH_UbQ_OxRdtase_su1/FPO"/>
</dbReference>
<accession>A0A833DUY8</accession>
<evidence type="ECO:0000256" key="4">
    <source>
        <dbReference type="ARBA" id="ARBA00023136"/>
    </source>
</evidence>
<name>A0A833DUY8_9CREN</name>
<proteinExistence type="predicted"/>
<evidence type="ECO:0000256" key="2">
    <source>
        <dbReference type="ARBA" id="ARBA00022692"/>
    </source>
</evidence>
<dbReference type="PANTHER" id="PTHR43359">
    <property type="entry name" value="FORMATE HYDROGENLYASE SUBUNIT 4"/>
    <property type="match status" value="1"/>
</dbReference>
<gene>
    <name evidence="6" type="ORF">EYH02_04645</name>
</gene>
<feature type="transmembrane region" description="Helical" evidence="5">
    <location>
        <begin position="171"/>
        <end position="189"/>
    </location>
</feature>
<dbReference type="AlphaFoldDB" id="A0A833DUY8"/>
<feature type="transmembrane region" description="Helical" evidence="5">
    <location>
        <begin position="6"/>
        <end position="24"/>
    </location>
</feature>
<organism evidence="6 7">
    <name type="scientific">Ignisphaera aggregans</name>
    <dbReference type="NCBI Taxonomy" id="334771"/>
    <lineage>
        <taxon>Archaea</taxon>
        <taxon>Thermoproteota</taxon>
        <taxon>Thermoprotei</taxon>
        <taxon>Desulfurococcales</taxon>
        <taxon>Desulfurococcaceae</taxon>
        <taxon>Ignisphaera</taxon>
    </lineage>
</organism>
<dbReference type="EMBL" id="DQTV01000086">
    <property type="protein sequence ID" value="HIP57339.1"/>
    <property type="molecule type" value="Genomic_DNA"/>
</dbReference>
<dbReference type="GO" id="GO:0005886">
    <property type="term" value="C:plasma membrane"/>
    <property type="evidence" value="ECO:0007669"/>
    <property type="project" value="TreeGrafter"/>
</dbReference>
<dbReference type="Pfam" id="PF00146">
    <property type="entry name" value="NADHdh"/>
    <property type="match status" value="1"/>
</dbReference>
<evidence type="ECO:0000256" key="5">
    <source>
        <dbReference type="SAM" id="Phobius"/>
    </source>
</evidence>
<feature type="transmembrane region" description="Helical" evidence="5">
    <location>
        <begin position="99"/>
        <end position="121"/>
    </location>
</feature>
<dbReference type="Proteomes" id="UP000605805">
    <property type="component" value="Unassembled WGS sequence"/>
</dbReference>
<evidence type="ECO:0000256" key="1">
    <source>
        <dbReference type="ARBA" id="ARBA00004141"/>
    </source>
</evidence>
<dbReference type="PANTHER" id="PTHR43359:SF1">
    <property type="entry name" value="FORMATE HYDROGENLYASE SUBUNIT 4-RELATED"/>
    <property type="match status" value="1"/>
</dbReference>
<dbReference type="InterPro" id="IPR018086">
    <property type="entry name" value="NADH_UbQ_OxRdtase_su1_CS"/>
</dbReference>
<dbReference type="PROSITE" id="PS00668">
    <property type="entry name" value="COMPLEX1_ND1_2"/>
    <property type="match status" value="1"/>
</dbReference>
<sequence>MHYISTLIATVIAIVLGMGLAPLLDGISRKVKARLQYRQGPPIVQTFYDLAKLLRMESVLPTESRLFVLAPYIAFASALAAMTTLPIGTIQPLSFTGDIFVFLYVLAMVSISMMLAGFVVPNTYSGIGANREMMLILSIEPVLGMGIGILALLTGSLSLIDIMRGIATLDFYKLLFAIVAYLLLMYAIYVEGGFIPFDVAEAETEILEGPLCEYSGRLLGFFKWALLIKRVVLVWLYSSLIVIPIVTALKLGAYLSFIVTFILQLFLTVVMYVGIAVIEALNARYRIDHVISYNTRVLLVSILIFIVVAVSVYV</sequence>
<keyword evidence="3 5" id="KW-1133">Transmembrane helix</keyword>
<keyword evidence="4 5" id="KW-0472">Membrane</keyword>
<comment type="caution">
    <text evidence="6">The sequence shown here is derived from an EMBL/GenBank/DDBJ whole genome shotgun (WGS) entry which is preliminary data.</text>
</comment>
<reference evidence="6" key="1">
    <citation type="journal article" date="2020" name="ISME J.">
        <title>Gammaproteobacteria mediating utilization of methyl-, sulfur- and petroleum organic compounds in deep ocean hydrothermal plumes.</title>
        <authorList>
            <person name="Zhou Z."/>
            <person name="Liu Y."/>
            <person name="Pan J."/>
            <person name="Cron B.R."/>
            <person name="Toner B.M."/>
            <person name="Anantharaman K."/>
            <person name="Breier J.A."/>
            <person name="Dick G.J."/>
            <person name="Li M."/>
        </authorList>
    </citation>
    <scope>NUCLEOTIDE SEQUENCE</scope>
    <source>
        <strain evidence="6">SZUA-1435</strain>
    </source>
</reference>
<evidence type="ECO:0000313" key="7">
    <source>
        <dbReference type="Proteomes" id="UP000605805"/>
    </source>
</evidence>
<feature type="transmembrane region" description="Helical" evidence="5">
    <location>
        <begin position="227"/>
        <end position="247"/>
    </location>
</feature>